<sequence>MTLANFPDDMLPLLQMENIATYEAMGHFRCNTLVELGCYDGRALEIARLLNARYQGIDLNPRAIKVLRERVKQEEIEDRVDTIVGDVLTHMSRGQLSVGSQTLYLLPFNFLGNFRDPLPLLKKLAKLDVISVICVFSNSPEAIRVRHDYYLRCGVQALELHSHEDGTLFTGADGFYSRSYTRSSFHSLLTRCGLSVIKTSENLLAYCGTVTSATLNATAPIHTDKIIRYNSNR</sequence>
<organism evidence="1 2">
    <name type="scientific">Erwinia piriflorinigrans CFBP 5888</name>
    <dbReference type="NCBI Taxonomy" id="1161919"/>
    <lineage>
        <taxon>Bacteria</taxon>
        <taxon>Pseudomonadati</taxon>
        <taxon>Pseudomonadota</taxon>
        <taxon>Gammaproteobacteria</taxon>
        <taxon>Enterobacterales</taxon>
        <taxon>Erwiniaceae</taxon>
        <taxon>Erwinia</taxon>
    </lineage>
</organism>
<gene>
    <name evidence="1" type="ORF">EPIR_0730</name>
</gene>
<dbReference type="AlphaFoldDB" id="V5Z456"/>
<dbReference type="Gene3D" id="3.40.50.150">
    <property type="entry name" value="Vaccinia Virus protein VP39"/>
    <property type="match status" value="1"/>
</dbReference>
<dbReference type="STRING" id="1161919.EPIR_0730"/>
<reference evidence="1 2" key="1">
    <citation type="journal article" date="2013" name="Syst. Appl. Microbiol.">
        <title>Phylogenetic position and virulence apparatus of the pear flower necrosis pathogen Erwinia piriflorinigrans CFBP 5888T as assessed by comparative genomics.</title>
        <authorList>
            <person name="Smits T.H."/>
            <person name="Rezzonico F."/>
            <person name="Lopez M.M."/>
            <person name="Blom J."/>
            <person name="Goesmann A."/>
            <person name="Frey J.E."/>
            <person name="Duffy B."/>
        </authorList>
    </citation>
    <scope>NUCLEOTIDE SEQUENCE [LARGE SCALE GENOMIC DNA]</scope>
    <source>
        <strain evidence="2">CFBP5888</strain>
    </source>
</reference>
<dbReference type="Proteomes" id="UP000018217">
    <property type="component" value="Unassembled WGS sequence"/>
</dbReference>
<accession>V5Z456</accession>
<name>V5Z456_9GAMM</name>
<evidence type="ECO:0008006" key="3">
    <source>
        <dbReference type="Google" id="ProtNLM"/>
    </source>
</evidence>
<protein>
    <recommendedName>
        <fullName evidence="3">Methyltransferase domain-containing protein</fullName>
    </recommendedName>
</protein>
<dbReference type="SUPFAM" id="SSF53335">
    <property type="entry name" value="S-adenosyl-L-methionine-dependent methyltransferases"/>
    <property type="match status" value="1"/>
</dbReference>
<dbReference type="InterPro" id="IPR029063">
    <property type="entry name" value="SAM-dependent_MTases_sf"/>
</dbReference>
<evidence type="ECO:0000313" key="1">
    <source>
        <dbReference type="EMBL" id="CCG86095.1"/>
    </source>
</evidence>
<evidence type="ECO:0000313" key="2">
    <source>
        <dbReference type="Proteomes" id="UP000018217"/>
    </source>
</evidence>
<keyword evidence="2" id="KW-1185">Reference proteome</keyword>
<proteinExistence type="predicted"/>
<comment type="caution">
    <text evidence="1">The sequence shown here is derived from an EMBL/GenBank/DDBJ whole genome shotgun (WGS) entry which is preliminary data.</text>
</comment>
<dbReference type="EMBL" id="CAHS01000006">
    <property type="protein sequence ID" value="CCG86095.1"/>
    <property type="molecule type" value="Genomic_DNA"/>
</dbReference>